<keyword evidence="4" id="KW-1185">Reference proteome</keyword>
<feature type="compositionally biased region" description="Polar residues" evidence="1">
    <location>
        <begin position="178"/>
        <end position="192"/>
    </location>
</feature>
<feature type="compositionally biased region" description="Basic and acidic residues" evidence="1">
    <location>
        <begin position="636"/>
        <end position="658"/>
    </location>
</feature>
<feature type="transmembrane region" description="Helical" evidence="2">
    <location>
        <begin position="15"/>
        <end position="32"/>
    </location>
</feature>
<keyword evidence="2" id="KW-0812">Transmembrane</keyword>
<feature type="compositionally biased region" description="Basic residues" evidence="1">
    <location>
        <begin position="140"/>
        <end position="152"/>
    </location>
</feature>
<gene>
    <name evidence="3" type="ORF">OHC33_006436</name>
</gene>
<evidence type="ECO:0000256" key="2">
    <source>
        <dbReference type="SAM" id="Phobius"/>
    </source>
</evidence>
<dbReference type="EMBL" id="JAKLMC020000015">
    <property type="protein sequence ID" value="KAK5952393.1"/>
    <property type="molecule type" value="Genomic_DNA"/>
</dbReference>
<name>A0AAN8EUJ2_9EURO</name>
<feature type="compositionally biased region" description="Low complexity" evidence="1">
    <location>
        <begin position="124"/>
        <end position="135"/>
    </location>
</feature>
<feature type="compositionally biased region" description="Basic residues" evidence="1">
    <location>
        <begin position="65"/>
        <end position="84"/>
    </location>
</feature>
<feature type="compositionally biased region" description="Basic residues" evidence="1">
    <location>
        <begin position="659"/>
        <end position="671"/>
    </location>
</feature>
<evidence type="ECO:0000256" key="1">
    <source>
        <dbReference type="SAM" id="MobiDB-lite"/>
    </source>
</evidence>
<accession>A0AAN8EUJ2</accession>
<feature type="region of interest" description="Disordered" evidence="1">
    <location>
        <begin position="65"/>
        <end position="92"/>
    </location>
</feature>
<feature type="region of interest" description="Disordered" evidence="1">
    <location>
        <begin position="634"/>
        <end position="671"/>
    </location>
</feature>
<comment type="caution">
    <text evidence="3">The sequence shown here is derived from an EMBL/GenBank/DDBJ whole genome shotgun (WGS) entry which is preliminary data.</text>
</comment>
<keyword evidence="2" id="KW-0472">Membrane</keyword>
<evidence type="ECO:0000313" key="4">
    <source>
        <dbReference type="Proteomes" id="UP001316803"/>
    </source>
</evidence>
<evidence type="ECO:0000313" key="3">
    <source>
        <dbReference type="EMBL" id="KAK5952393.1"/>
    </source>
</evidence>
<dbReference type="Proteomes" id="UP001316803">
    <property type="component" value="Unassembled WGS sequence"/>
</dbReference>
<feature type="region of interest" description="Disordered" evidence="1">
    <location>
        <begin position="115"/>
        <end position="279"/>
    </location>
</feature>
<protein>
    <submittedName>
        <fullName evidence="3">Uncharacterized protein</fullName>
    </submittedName>
</protein>
<reference evidence="3 4" key="1">
    <citation type="submission" date="2022-12" db="EMBL/GenBank/DDBJ databases">
        <title>Genomic features and morphological characterization of a novel Knufia sp. strain isolated from spacecraft assembly facility.</title>
        <authorList>
            <person name="Teixeira M."/>
            <person name="Chander A.M."/>
            <person name="Stajich J.E."/>
            <person name="Venkateswaran K."/>
        </authorList>
    </citation>
    <scope>NUCLEOTIDE SEQUENCE [LARGE SCALE GENOMIC DNA]</scope>
    <source>
        <strain evidence="3 4">FJI-L2-BK-P2</strain>
    </source>
</reference>
<proteinExistence type="predicted"/>
<organism evidence="3 4">
    <name type="scientific">Knufia fluminis</name>
    <dbReference type="NCBI Taxonomy" id="191047"/>
    <lineage>
        <taxon>Eukaryota</taxon>
        <taxon>Fungi</taxon>
        <taxon>Dikarya</taxon>
        <taxon>Ascomycota</taxon>
        <taxon>Pezizomycotina</taxon>
        <taxon>Eurotiomycetes</taxon>
        <taxon>Chaetothyriomycetidae</taxon>
        <taxon>Chaetothyriales</taxon>
        <taxon>Trichomeriaceae</taxon>
        <taxon>Knufia</taxon>
    </lineage>
</organism>
<dbReference type="AlphaFoldDB" id="A0AAN8EUJ2"/>
<feature type="compositionally biased region" description="Low complexity" evidence="1">
    <location>
        <begin position="262"/>
        <end position="273"/>
    </location>
</feature>
<sequence length="671" mass="75774">MDHNTTPDSDFPFKTLIWVLCVASFVFGQRFGQSPMFSFHQIGTAVGFGLVAAWYLNHLETMQKHSRVSKPRSRRPLKLARKPKSPVIEERVRTPRSAYRRKFFLTPETETFPAEITRPVRPVSAQNSSSNSATSGRISKPIKTHKGLRRQTRTPNSILLPVSPKPIASETHGVPKTTKATKPSASYQSPSHNAPIPTKSVQTSSYILSPRNVPLPNSPPGPTKIPSHRSTESSTHTTLPETVSSPEIVSPHTNVPPPKPATPSATTWSPTTPGKDTGMKSPIIQRIAACADAFDSDDEQVNHPPSRRASESIFPYHVVRQLQRIPSDMTVPQLFDAMYNCIIQGGVVRPGQEEMLTAISLLNHEPSSAFYVYVSEELARKANEPLTQEELEVLLPGVKIPQVPFELRDKNFHRVEVVECSGGVNPADTKLIRKNQDKRDYMLSHNDYVICDANLPFAERVQIQPNRLWSWRTLNDIAEYVFYRPQQGMQSLPREYVTTNRGLALIAEKVGIIQGEAEARFSTRSSEQERMAIQNDADNQILHWMSRLGGYINSPKQADDHRGRARYAEDITPYSRSGGLDREAIAEVEEFWRTLWGEARAFWDKYHFAGEYNENGYIWGNNSEGHQMHLAIQRKTAQDIKDAKEKRQKQAEKEADKVARKRKGVSRRFLE</sequence>
<feature type="transmembrane region" description="Helical" evidence="2">
    <location>
        <begin position="39"/>
        <end position="56"/>
    </location>
</feature>
<keyword evidence="2" id="KW-1133">Transmembrane helix</keyword>